<evidence type="ECO:0000313" key="10">
    <source>
        <dbReference type="EMBL" id="KOO05936.1"/>
    </source>
</evidence>
<dbReference type="InterPro" id="IPR005467">
    <property type="entry name" value="His_kinase_dom"/>
</dbReference>
<keyword evidence="5" id="KW-0902">Two-component regulatory system</keyword>
<dbReference type="SUPFAM" id="SSF55874">
    <property type="entry name" value="ATPase domain of HSP90 chaperone/DNA topoisomerase II/histidine kinase"/>
    <property type="match status" value="1"/>
</dbReference>
<keyword evidence="10" id="KW-0808">Transferase</keyword>
<dbReference type="Gene3D" id="3.30.565.10">
    <property type="entry name" value="Histidine kinase-like ATPase, C-terminal domain"/>
    <property type="match status" value="1"/>
</dbReference>
<dbReference type="SMART" id="SM00448">
    <property type="entry name" value="REC"/>
    <property type="match status" value="1"/>
</dbReference>
<name>A0A0M0HV18_9VIBR</name>
<feature type="domain" description="Response regulatory" evidence="9">
    <location>
        <begin position="599"/>
        <end position="716"/>
    </location>
</feature>
<dbReference type="InterPro" id="IPR011006">
    <property type="entry name" value="CheY-like_superfamily"/>
</dbReference>
<comment type="caution">
    <text evidence="10">The sequence shown here is derived from an EMBL/GenBank/DDBJ whole genome shotgun (WGS) entry which is preliminary data.</text>
</comment>
<dbReference type="PATRIC" id="fig|171383.3.peg.4125"/>
<evidence type="ECO:0000256" key="5">
    <source>
        <dbReference type="ARBA" id="ARBA00023012"/>
    </source>
</evidence>
<evidence type="ECO:0000259" key="8">
    <source>
        <dbReference type="PROSITE" id="PS50109"/>
    </source>
</evidence>
<dbReference type="STRING" id="171383.AKJ31_20200"/>
<dbReference type="Gene3D" id="3.40.50.2300">
    <property type="match status" value="1"/>
</dbReference>
<keyword evidence="3 6" id="KW-0597">Phosphoprotein</keyword>
<dbReference type="CDD" id="cd17546">
    <property type="entry name" value="REC_hyHK_CKI1_RcsC-like"/>
    <property type="match status" value="1"/>
</dbReference>
<dbReference type="PANTHER" id="PTHR45339:SF1">
    <property type="entry name" value="HYBRID SIGNAL TRANSDUCTION HISTIDINE KINASE J"/>
    <property type="match status" value="1"/>
</dbReference>
<dbReference type="PANTHER" id="PTHR45339">
    <property type="entry name" value="HYBRID SIGNAL TRANSDUCTION HISTIDINE KINASE J"/>
    <property type="match status" value="1"/>
</dbReference>
<evidence type="ECO:0000256" key="4">
    <source>
        <dbReference type="ARBA" id="ARBA00022801"/>
    </source>
</evidence>
<dbReference type="EC" id="2.7.13.3" evidence="2"/>
<dbReference type="Pfam" id="PF02518">
    <property type="entry name" value="HATPase_c"/>
    <property type="match status" value="1"/>
</dbReference>
<dbReference type="InterPro" id="IPR003661">
    <property type="entry name" value="HisK_dim/P_dom"/>
</dbReference>
<dbReference type="Gene3D" id="1.10.287.130">
    <property type="match status" value="1"/>
</dbReference>
<feature type="domain" description="Histidine kinase" evidence="8">
    <location>
        <begin position="359"/>
        <end position="579"/>
    </location>
</feature>
<dbReference type="GO" id="GO:0016787">
    <property type="term" value="F:hydrolase activity"/>
    <property type="evidence" value="ECO:0007669"/>
    <property type="project" value="UniProtKB-KW"/>
</dbReference>
<evidence type="ECO:0000259" key="9">
    <source>
        <dbReference type="PROSITE" id="PS50110"/>
    </source>
</evidence>
<dbReference type="RefSeq" id="WP_053410836.1">
    <property type="nucleotide sequence ID" value="NZ_LHPI01000025.1"/>
</dbReference>
<keyword evidence="7" id="KW-0472">Membrane</keyword>
<feature type="modified residue" description="4-aspartylphosphate" evidence="6">
    <location>
        <position position="648"/>
    </location>
</feature>
<evidence type="ECO:0000313" key="11">
    <source>
        <dbReference type="Proteomes" id="UP000037530"/>
    </source>
</evidence>
<dbReference type="Pfam" id="PF00512">
    <property type="entry name" value="HisKA"/>
    <property type="match status" value="1"/>
</dbReference>
<evidence type="ECO:0000256" key="6">
    <source>
        <dbReference type="PROSITE-ProRule" id="PRU00169"/>
    </source>
</evidence>
<keyword evidence="11" id="KW-1185">Reference proteome</keyword>
<sequence>MDIRSSLKQKSMFALAFYLAASVALIGTVSYFVVEPPTRDQLEKNLDLRTELISAQILAPVNNSLSVLQSIVSLGSHPSPQQNQAQLLYSLFSLTDGIAVSGGLWPTPHSVEPDIAYSSLFFNRAPDGLIDRIYSWDNPESGGYDTADWYLSVADAPSGTVSWSGVYIDPFTHVQMITASSPYYVEGEFAGVATVDISLEGLVSFVRRHAEEYNLGVVLTDGYGDVILEHNFRRAEHSYIGKKTFGDFQWQVDVVNAKRIVDEQVYDVVSKVEAGIVPIMLLCVMLGYFLISRFLIDPIVLIAQKVDDSKEGGIIDINYNSNDEIKHLINSFNQKTVFLEAEKVKAQASTKAKSAFLATLSHEIRTPMNGVLGTAQILLKSPLYDEQRRHLRTLYESGDHMMTLLNEILDFSKIEQGHIELDLYPFPLDSIIGSVNSIYFSLCAEKGLKFKVVSQVPSDRWYLADKARLRQILFNLLSNAVKFTVQGYVELHFNEKMIEGKNHLQIKVRDTGIGIANESQEKIFKPFEQAESTTTRRFGGTGLGLAIAKQLCEKMDGSIRVTSEIGVGSSFEALLQLDMCEPIKSDIKVDRKLRYEGLKALVVEDNRTNSIIISTFMSNKGFECDCVENGEQAIEAISNDVYDLVLMDNHMPVMDGIEATTAIRKLDSSKSRVLIVGCTADVFKETRAHMKSAGVDFIIPKPIDETELDDALFAFADKLYQYKPNLRKKPPKTEKDVEQQLLNFFMAVEDSDLDKAKVTFEQLSNSIGNSANLTLDGCLGRIAISLSSNQLPTSQDMDLLAVQATEFCN</sequence>
<keyword evidence="7" id="KW-0812">Transmembrane</keyword>
<dbReference type="FunFam" id="3.30.565.10:FF:000010">
    <property type="entry name" value="Sensor histidine kinase RcsC"/>
    <property type="match status" value="1"/>
</dbReference>
<dbReference type="CDD" id="cd16922">
    <property type="entry name" value="HATPase_EvgS-ArcB-TorS-like"/>
    <property type="match status" value="1"/>
</dbReference>
<proteinExistence type="predicted"/>
<dbReference type="Pfam" id="PF00072">
    <property type="entry name" value="Response_reg"/>
    <property type="match status" value="1"/>
</dbReference>
<dbReference type="InterPro" id="IPR001789">
    <property type="entry name" value="Sig_transdc_resp-reg_receiver"/>
</dbReference>
<reference evidence="11" key="1">
    <citation type="submission" date="2015-08" db="EMBL/GenBank/DDBJ databases">
        <title>Vibrio galatheae sp. nov., a novel member of the Vibrionaceae family isolated from the Solomon Islands.</title>
        <authorList>
            <person name="Giubergia S."/>
            <person name="Machado H."/>
            <person name="Mateiu R.V."/>
            <person name="Gram L."/>
        </authorList>
    </citation>
    <scope>NUCLEOTIDE SEQUENCE [LARGE SCALE GENOMIC DNA]</scope>
    <source>
        <strain evidence="11">DSM 19134</strain>
    </source>
</reference>
<dbReference type="PROSITE" id="PS50109">
    <property type="entry name" value="HIS_KIN"/>
    <property type="match status" value="1"/>
</dbReference>
<dbReference type="GO" id="GO:0000155">
    <property type="term" value="F:phosphorelay sensor kinase activity"/>
    <property type="evidence" value="ECO:0007669"/>
    <property type="project" value="InterPro"/>
</dbReference>
<keyword evidence="4" id="KW-0378">Hydrolase</keyword>
<dbReference type="PROSITE" id="PS50110">
    <property type="entry name" value="RESPONSE_REGULATORY"/>
    <property type="match status" value="1"/>
</dbReference>
<dbReference type="InterPro" id="IPR003594">
    <property type="entry name" value="HATPase_dom"/>
</dbReference>
<dbReference type="OrthoDB" id="9810730at2"/>
<dbReference type="SUPFAM" id="SSF52172">
    <property type="entry name" value="CheY-like"/>
    <property type="match status" value="1"/>
</dbReference>
<accession>A0A0M0HV18</accession>
<dbReference type="Proteomes" id="UP000037530">
    <property type="component" value="Unassembled WGS sequence"/>
</dbReference>
<comment type="catalytic activity">
    <reaction evidence="1">
        <text>ATP + protein L-histidine = ADP + protein N-phospho-L-histidine.</text>
        <dbReference type="EC" id="2.7.13.3"/>
    </reaction>
</comment>
<gene>
    <name evidence="10" type="ORF">AKJ31_20200</name>
</gene>
<keyword evidence="7" id="KW-1133">Transmembrane helix</keyword>
<protein>
    <recommendedName>
        <fullName evidence="2">histidine kinase</fullName>
        <ecNumber evidence="2">2.7.13.3</ecNumber>
    </recommendedName>
</protein>
<feature type="transmembrane region" description="Helical" evidence="7">
    <location>
        <begin position="12"/>
        <end position="34"/>
    </location>
</feature>
<evidence type="ECO:0000256" key="7">
    <source>
        <dbReference type="SAM" id="Phobius"/>
    </source>
</evidence>
<evidence type="ECO:0000256" key="3">
    <source>
        <dbReference type="ARBA" id="ARBA00022553"/>
    </source>
</evidence>
<evidence type="ECO:0000256" key="2">
    <source>
        <dbReference type="ARBA" id="ARBA00012438"/>
    </source>
</evidence>
<dbReference type="InterPro" id="IPR036890">
    <property type="entry name" value="HATPase_C_sf"/>
</dbReference>
<dbReference type="SMART" id="SM00388">
    <property type="entry name" value="HisKA"/>
    <property type="match status" value="1"/>
</dbReference>
<dbReference type="PRINTS" id="PR00344">
    <property type="entry name" value="BCTRLSENSOR"/>
</dbReference>
<dbReference type="Pfam" id="PF22673">
    <property type="entry name" value="MCP-like_PDC_1"/>
    <property type="match status" value="1"/>
</dbReference>
<dbReference type="InterPro" id="IPR036097">
    <property type="entry name" value="HisK_dim/P_sf"/>
</dbReference>
<dbReference type="Gene3D" id="3.30.450.20">
    <property type="entry name" value="PAS domain"/>
    <property type="match status" value="1"/>
</dbReference>
<dbReference type="EMBL" id="LHPI01000025">
    <property type="protein sequence ID" value="KOO05936.1"/>
    <property type="molecule type" value="Genomic_DNA"/>
</dbReference>
<organism evidence="10 11">
    <name type="scientific">Vibrio hepatarius</name>
    <dbReference type="NCBI Taxonomy" id="171383"/>
    <lineage>
        <taxon>Bacteria</taxon>
        <taxon>Pseudomonadati</taxon>
        <taxon>Pseudomonadota</taxon>
        <taxon>Gammaproteobacteria</taxon>
        <taxon>Vibrionales</taxon>
        <taxon>Vibrionaceae</taxon>
        <taxon>Vibrio</taxon>
        <taxon>Vibrio oreintalis group</taxon>
    </lineage>
</organism>
<dbReference type="CDD" id="cd12913">
    <property type="entry name" value="PDC1_MCP_like"/>
    <property type="match status" value="1"/>
</dbReference>
<keyword evidence="10" id="KW-0418">Kinase</keyword>
<dbReference type="CDD" id="cd00082">
    <property type="entry name" value="HisKA"/>
    <property type="match status" value="1"/>
</dbReference>
<evidence type="ECO:0000256" key="1">
    <source>
        <dbReference type="ARBA" id="ARBA00000085"/>
    </source>
</evidence>
<dbReference type="SUPFAM" id="SSF47384">
    <property type="entry name" value="Homodimeric domain of signal transducing histidine kinase"/>
    <property type="match status" value="1"/>
</dbReference>
<dbReference type="SMART" id="SM00387">
    <property type="entry name" value="HATPase_c"/>
    <property type="match status" value="1"/>
</dbReference>
<dbReference type="AlphaFoldDB" id="A0A0M0HV18"/>
<dbReference type="InterPro" id="IPR004358">
    <property type="entry name" value="Sig_transdc_His_kin-like_C"/>
</dbReference>